<evidence type="ECO:0000313" key="2">
    <source>
        <dbReference type="Proteomes" id="UP000712600"/>
    </source>
</evidence>
<name>A0A8S9R668_BRACR</name>
<sequence>MEGIDKVAPPSATGEDFPMEKKQWVLGQHRTRNLVVLDKYFNALDVDNLCVSPFGKLVKISEKLSKALDKSILGEEVEEDEMLMVLQITIICLSGKLAFK</sequence>
<dbReference type="Proteomes" id="UP000712600">
    <property type="component" value="Unassembled WGS sequence"/>
</dbReference>
<dbReference type="AlphaFoldDB" id="A0A8S9R668"/>
<organism evidence="1 2">
    <name type="scientific">Brassica cretica</name>
    <name type="common">Mustard</name>
    <dbReference type="NCBI Taxonomy" id="69181"/>
    <lineage>
        <taxon>Eukaryota</taxon>
        <taxon>Viridiplantae</taxon>
        <taxon>Streptophyta</taxon>
        <taxon>Embryophyta</taxon>
        <taxon>Tracheophyta</taxon>
        <taxon>Spermatophyta</taxon>
        <taxon>Magnoliopsida</taxon>
        <taxon>eudicotyledons</taxon>
        <taxon>Gunneridae</taxon>
        <taxon>Pentapetalae</taxon>
        <taxon>rosids</taxon>
        <taxon>malvids</taxon>
        <taxon>Brassicales</taxon>
        <taxon>Brassicaceae</taxon>
        <taxon>Brassiceae</taxon>
        <taxon>Brassica</taxon>
    </lineage>
</organism>
<protein>
    <submittedName>
        <fullName evidence="1">Uncharacterized protein</fullName>
    </submittedName>
</protein>
<dbReference type="EMBL" id="QGKX02000996">
    <property type="protein sequence ID" value="KAF3558035.1"/>
    <property type="molecule type" value="Genomic_DNA"/>
</dbReference>
<evidence type="ECO:0000313" key="1">
    <source>
        <dbReference type="EMBL" id="KAF3558035.1"/>
    </source>
</evidence>
<gene>
    <name evidence="1" type="ORF">F2Q69_00017582</name>
</gene>
<reference evidence="1" key="1">
    <citation type="submission" date="2019-12" db="EMBL/GenBank/DDBJ databases">
        <title>Genome sequencing and annotation of Brassica cretica.</title>
        <authorList>
            <person name="Studholme D.J."/>
            <person name="Sarris P."/>
        </authorList>
    </citation>
    <scope>NUCLEOTIDE SEQUENCE</scope>
    <source>
        <strain evidence="1">PFS-109/04</strain>
        <tissue evidence="1">Leaf</tissue>
    </source>
</reference>
<accession>A0A8S9R668</accession>
<comment type="caution">
    <text evidence="1">The sequence shown here is derived from an EMBL/GenBank/DDBJ whole genome shotgun (WGS) entry which is preliminary data.</text>
</comment>
<proteinExistence type="predicted"/>